<dbReference type="Proteomes" id="UP000217311">
    <property type="component" value="Chromosome"/>
</dbReference>
<evidence type="ECO:0000256" key="7">
    <source>
        <dbReference type="SAM" id="Phobius"/>
    </source>
</evidence>
<sequence length="501" mass="54905">MSTSAWISVPHDSPPPMAGGGGGARARYAPSDFVTLLWRERFLMLLVFLVIAVIGVGFAMTLKKSYEAQSSLFVRLGQEYVYEPRAGDAGRGAVPTNDEVIQSEAEILGSGELRERVIRKIGFGNIFPNAAAKYAIATPEEKRKLIAEGRDSIAKSLKIETAPDNSIIRLAYQHQNPEMAEKVLNTLLEEYLIYRRSLLIGGDNRVLERQRDIFSQKLSEADTAYQSFLITNDIGDFNAQKTALTQLQAQVEQQKYAVDAQLQERTGRLAAVEAELARTPAETILYRDTDMSASTKLAQLKLDREGLLSRYTPNAPPVVDINAQIAQLEAGLAAGRTAGEGARRSGPNPIWQTLATTRNDLRAEVAALQQSQAAYAQQVTDVNSRLLRLAQLEPQFNELSRDRDVLSSNVRDFTVKEQQDEAQRQMSAEGSDNIRIVQRAVAPSTGKSLKKPVLALAIMFAGFTALCAGLVRMFLRPGLQTPASASRTLGMPVLATAAVKR</sequence>
<keyword evidence="4 7" id="KW-1133">Transmembrane helix</keyword>
<keyword evidence="5 7" id="KW-0472">Membrane</keyword>
<evidence type="ECO:0000256" key="4">
    <source>
        <dbReference type="ARBA" id="ARBA00022989"/>
    </source>
</evidence>
<keyword evidence="3 7" id="KW-0812">Transmembrane</keyword>
<evidence type="ECO:0000313" key="10">
    <source>
        <dbReference type="Proteomes" id="UP000217311"/>
    </source>
</evidence>
<evidence type="ECO:0000256" key="3">
    <source>
        <dbReference type="ARBA" id="ARBA00022692"/>
    </source>
</evidence>
<protein>
    <submittedName>
        <fullName evidence="9">Lipopolysaccharide biosynthesis protein</fullName>
    </submittedName>
</protein>
<dbReference type="AlphaFoldDB" id="A0A290MKQ1"/>
<name>A0A290MKQ1_CAUVI</name>
<evidence type="ECO:0000313" key="9">
    <source>
        <dbReference type="EMBL" id="ATC32354.1"/>
    </source>
</evidence>
<dbReference type="GO" id="GO:0005886">
    <property type="term" value="C:plasma membrane"/>
    <property type="evidence" value="ECO:0007669"/>
    <property type="project" value="UniProtKB-SubCell"/>
</dbReference>
<dbReference type="InterPro" id="IPR050445">
    <property type="entry name" value="Bact_polysacc_biosynth/exp"/>
</dbReference>
<dbReference type="InterPro" id="IPR003856">
    <property type="entry name" value="LPS_length_determ_N"/>
</dbReference>
<evidence type="ECO:0000256" key="6">
    <source>
        <dbReference type="SAM" id="MobiDB-lite"/>
    </source>
</evidence>
<accession>A0A290MKQ1</accession>
<evidence type="ECO:0000259" key="8">
    <source>
        <dbReference type="Pfam" id="PF02706"/>
    </source>
</evidence>
<dbReference type="PANTHER" id="PTHR32309:SF31">
    <property type="entry name" value="CAPSULAR EXOPOLYSACCHARIDE FAMILY"/>
    <property type="match status" value="1"/>
</dbReference>
<evidence type="ECO:0000256" key="1">
    <source>
        <dbReference type="ARBA" id="ARBA00004651"/>
    </source>
</evidence>
<organism evidence="9 10">
    <name type="scientific">Caulobacter vibrioides</name>
    <name type="common">Caulobacter crescentus</name>
    <dbReference type="NCBI Taxonomy" id="155892"/>
    <lineage>
        <taxon>Bacteria</taxon>
        <taxon>Pseudomonadati</taxon>
        <taxon>Pseudomonadota</taxon>
        <taxon>Alphaproteobacteria</taxon>
        <taxon>Caulobacterales</taxon>
        <taxon>Caulobacteraceae</taxon>
        <taxon>Caulobacter</taxon>
    </lineage>
</organism>
<dbReference type="PANTHER" id="PTHR32309">
    <property type="entry name" value="TYROSINE-PROTEIN KINASE"/>
    <property type="match status" value="1"/>
</dbReference>
<dbReference type="Pfam" id="PF02706">
    <property type="entry name" value="Wzz"/>
    <property type="match status" value="1"/>
</dbReference>
<keyword evidence="2" id="KW-1003">Cell membrane</keyword>
<feature type="transmembrane region" description="Helical" evidence="7">
    <location>
        <begin position="453"/>
        <end position="475"/>
    </location>
</feature>
<evidence type="ECO:0000256" key="5">
    <source>
        <dbReference type="ARBA" id="ARBA00023136"/>
    </source>
</evidence>
<comment type="subcellular location">
    <subcellularLocation>
        <location evidence="1">Cell membrane</location>
        <topology evidence="1">Multi-pass membrane protein</topology>
    </subcellularLocation>
</comment>
<feature type="region of interest" description="Disordered" evidence="6">
    <location>
        <begin position="1"/>
        <end position="23"/>
    </location>
</feature>
<gene>
    <name evidence="9" type="ORF">CA606_08310</name>
</gene>
<evidence type="ECO:0000256" key="2">
    <source>
        <dbReference type="ARBA" id="ARBA00022475"/>
    </source>
</evidence>
<dbReference type="EMBL" id="CP023315">
    <property type="protein sequence ID" value="ATC32354.1"/>
    <property type="molecule type" value="Genomic_DNA"/>
</dbReference>
<feature type="domain" description="Polysaccharide chain length determinant N-terminal" evidence="8">
    <location>
        <begin position="34"/>
        <end position="120"/>
    </location>
</feature>
<reference evidence="10" key="1">
    <citation type="submission" date="2017-09" db="EMBL/GenBank/DDBJ databases">
        <title>Genome evolution observed in wild isolates of Caulobacter crescentus.</title>
        <authorList>
            <person name="Ely B."/>
            <person name="Wilson K."/>
            <person name="Scott D."/>
        </authorList>
    </citation>
    <scope>NUCLEOTIDE SEQUENCE [LARGE SCALE GENOMIC DNA]</scope>
    <source>
        <strain evidence="10">CB13b1a</strain>
    </source>
</reference>
<proteinExistence type="predicted"/>
<feature type="transmembrane region" description="Helical" evidence="7">
    <location>
        <begin position="42"/>
        <end position="62"/>
    </location>
</feature>